<feature type="domain" description="Histidine kinase/HSP90-like ATPase" evidence="5">
    <location>
        <begin position="260"/>
        <end position="344"/>
    </location>
</feature>
<sequence>MLRAAVVGLCGVLGLVGHAGDDHVAVVIVVAATALPCAQSRWRTTAPAVFLIASAVLSAAVGLSQVLLGPQPISGWLFAIVSITAVTCYFEWPDRPWAGHVLAGAAIAAYVVGCLLAGGVVSAPGVWHPLVQAILSCSGLLLVRRAARLCDHLVRRTERRRIAVAAARAQREADRAYLAMLHDTASTTLLMVSTGTTGDFDWLPAAARHDLQVLTSYAPVTDRDVDLGDLLTSLTAYPGLTVHTDVQCPLIVPSKPAYAIYHGVREALSNVHRHAGDLDPTLTGHDRDGLVVVRLSDRGRGFEPSQVPAHRRGLAESVRARMITACGEVHVRSAPGRGTTVEWTWARG</sequence>
<evidence type="ECO:0000256" key="4">
    <source>
        <dbReference type="SAM" id="Phobius"/>
    </source>
</evidence>
<evidence type="ECO:0000256" key="3">
    <source>
        <dbReference type="ARBA" id="ARBA00023012"/>
    </source>
</evidence>
<evidence type="ECO:0000313" key="6">
    <source>
        <dbReference type="EMBL" id="MDQ2587921.1"/>
    </source>
</evidence>
<dbReference type="PANTHER" id="PTHR24421:SF61">
    <property type="entry name" value="OXYGEN SENSOR HISTIDINE KINASE NREB"/>
    <property type="match status" value="1"/>
</dbReference>
<keyword evidence="2" id="KW-0418">Kinase</keyword>
<dbReference type="EMBL" id="NSDM01000014">
    <property type="protein sequence ID" value="MDQ2587921.1"/>
    <property type="molecule type" value="Genomic_DNA"/>
</dbReference>
<feature type="transmembrane region" description="Helical" evidence="4">
    <location>
        <begin position="126"/>
        <end position="143"/>
    </location>
</feature>
<protein>
    <recommendedName>
        <fullName evidence="5">Histidine kinase/HSP90-like ATPase domain-containing protein</fullName>
    </recommendedName>
</protein>
<name>A0ABU0X714_9PSEU</name>
<feature type="transmembrane region" description="Helical" evidence="4">
    <location>
        <begin position="73"/>
        <end position="90"/>
    </location>
</feature>
<dbReference type="Gene3D" id="3.30.565.10">
    <property type="entry name" value="Histidine kinase-like ATPase, C-terminal domain"/>
    <property type="match status" value="1"/>
</dbReference>
<keyword evidence="4" id="KW-0812">Transmembrane</keyword>
<feature type="transmembrane region" description="Helical" evidence="4">
    <location>
        <begin position="97"/>
        <end position="120"/>
    </location>
</feature>
<evidence type="ECO:0000256" key="1">
    <source>
        <dbReference type="ARBA" id="ARBA00022679"/>
    </source>
</evidence>
<accession>A0ABU0X714</accession>
<dbReference type="Proteomes" id="UP001225605">
    <property type="component" value="Unassembled WGS sequence"/>
</dbReference>
<feature type="transmembrane region" description="Helical" evidence="4">
    <location>
        <begin position="49"/>
        <end position="67"/>
    </location>
</feature>
<keyword evidence="1" id="KW-0808">Transferase</keyword>
<dbReference type="InterPro" id="IPR050482">
    <property type="entry name" value="Sensor_HK_TwoCompSys"/>
</dbReference>
<keyword evidence="3" id="KW-0902">Two-component regulatory system</keyword>
<dbReference type="SUPFAM" id="SSF55874">
    <property type="entry name" value="ATPase domain of HSP90 chaperone/DNA topoisomerase II/histidine kinase"/>
    <property type="match status" value="1"/>
</dbReference>
<dbReference type="PANTHER" id="PTHR24421">
    <property type="entry name" value="NITRATE/NITRITE SENSOR PROTEIN NARX-RELATED"/>
    <property type="match status" value="1"/>
</dbReference>
<keyword evidence="4" id="KW-1133">Transmembrane helix</keyword>
<reference evidence="6 7" key="1">
    <citation type="submission" date="2017-06" db="EMBL/GenBank/DDBJ databases">
        <title>Cultured bacterium strain Saccharothrix yanglingensis Hhs.015.</title>
        <authorList>
            <person name="Xia Y."/>
        </authorList>
    </citation>
    <scope>NUCLEOTIDE SEQUENCE [LARGE SCALE GENOMIC DNA]</scope>
    <source>
        <strain evidence="6 7">Hhs.015</strain>
    </source>
</reference>
<organism evidence="6 7">
    <name type="scientific">Saccharothrix yanglingensis</name>
    <dbReference type="NCBI Taxonomy" id="659496"/>
    <lineage>
        <taxon>Bacteria</taxon>
        <taxon>Bacillati</taxon>
        <taxon>Actinomycetota</taxon>
        <taxon>Actinomycetes</taxon>
        <taxon>Pseudonocardiales</taxon>
        <taxon>Pseudonocardiaceae</taxon>
        <taxon>Saccharothrix</taxon>
    </lineage>
</organism>
<dbReference type="Pfam" id="PF02518">
    <property type="entry name" value="HATPase_c"/>
    <property type="match status" value="1"/>
</dbReference>
<keyword evidence="7" id="KW-1185">Reference proteome</keyword>
<evidence type="ECO:0000313" key="7">
    <source>
        <dbReference type="Proteomes" id="UP001225605"/>
    </source>
</evidence>
<evidence type="ECO:0000256" key="2">
    <source>
        <dbReference type="ARBA" id="ARBA00022777"/>
    </source>
</evidence>
<gene>
    <name evidence="6" type="ORF">CKY47_28820</name>
</gene>
<dbReference type="InterPro" id="IPR036890">
    <property type="entry name" value="HATPase_C_sf"/>
</dbReference>
<keyword evidence="4" id="KW-0472">Membrane</keyword>
<comment type="caution">
    <text evidence="6">The sequence shown here is derived from an EMBL/GenBank/DDBJ whole genome shotgun (WGS) entry which is preliminary data.</text>
</comment>
<dbReference type="InterPro" id="IPR003594">
    <property type="entry name" value="HATPase_dom"/>
</dbReference>
<evidence type="ECO:0000259" key="5">
    <source>
        <dbReference type="Pfam" id="PF02518"/>
    </source>
</evidence>
<proteinExistence type="predicted"/>